<evidence type="ECO:0000256" key="4">
    <source>
        <dbReference type="ARBA" id="ARBA00022597"/>
    </source>
</evidence>
<dbReference type="Gene3D" id="3.30.1360.60">
    <property type="entry name" value="Glucose permease domain IIB"/>
    <property type="match status" value="1"/>
</dbReference>
<dbReference type="RefSeq" id="WP_126373281.1">
    <property type="nucleotide sequence ID" value="NZ_LR134167.1"/>
</dbReference>
<dbReference type="PANTHER" id="PTHR30175">
    <property type="entry name" value="PHOSPHOTRANSFERASE SYSTEM TRANSPORT PROTEIN"/>
    <property type="match status" value="1"/>
</dbReference>
<comment type="subcellular location">
    <subcellularLocation>
        <location evidence="1">Cell membrane</location>
        <topology evidence="1">Multi-pass membrane protein</topology>
    </subcellularLocation>
</comment>
<organism evidence="18 19">
    <name type="scientific">Avibacterium volantium</name>
    <name type="common">Pasteurella volantium</name>
    <dbReference type="NCBI Taxonomy" id="762"/>
    <lineage>
        <taxon>Bacteria</taxon>
        <taxon>Pseudomonadati</taxon>
        <taxon>Pseudomonadota</taxon>
        <taxon>Gammaproteobacteria</taxon>
        <taxon>Pasteurellales</taxon>
        <taxon>Pasteurellaceae</taxon>
        <taxon>Avibacterium</taxon>
    </lineage>
</organism>
<dbReference type="NCBIfam" id="TIGR01996">
    <property type="entry name" value="PTS-II-BC-sucr"/>
    <property type="match status" value="1"/>
</dbReference>
<dbReference type="InterPro" id="IPR013013">
    <property type="entry name" value="PTS_EIIC_1"/>
</dbReference>
<dbReference type="PANTHER" id="PTHR30175:SF4">
    <property type="entry name" value="PTS SYSTEM TREHALOSE-SPECIFIC EIIBC COMPONENT"/>
    <property type="match status" value="1"/>
</dbReference>
<dbReference type="FunFam" id="3.30.1360.60:FF:000001">
    <property type="entry name" value="PTS system glucose-specific IIBC component PtsG"/>
    <property type="match status" value="1"/>
</dbReference>
<dbReference type="KEGG" id="avt:NCTC3438_01993"/>
<dbReference type="GO" id="GO:0008982">
    <property type="term" value="F:protein-N(PI)-phosphohistidine-sugar phosphotransferase activity"/>
    <property type="evidence" value="ECO:0007669"/>
    <property type="project" value="InterPro"/>
</dbReference>
<keyword evidence="8" id="KW-0418">Kinase</keyword>
<evidence type="ECO:0000256" key="14">
    <source>
        <dbReference type="PROSITE-ProRule" id="PRU00421"/>
    </source>
</evidence>
<protein>
    <recommendedName>
        <fullName evidence="11">protein-N(pi)-phosphohistidine--sucrose phosphotransferase</fullName>
        <ecNumber evidence="11">2.7.1.211</ecNumber>
    </recommendedName>
</protein>
<keyword evidence="2" id="KW-0813">Transport</keyword>
<feature type="transmembrane region" description="Helical" evidence="15">
    <location>
        <begin position="458"/>
        <end position="480"/>
    </location>
</feature>
<evidence type="ECO:0000256" key="8">
    <source>
        <dbReference type="ARBA" id="ARBA00022777"/>
    </source>
</evidence>
<dbReference type="GO" id="GO:0016301">
    <property type="term" value="F:kinase activity"/>
    <property type="evidence" value="ECO:0007669"/>
    <property type="project" value="UniProtKB-KW"/>
</dbReference>
<dbReference type="EC" id="2.7.1.211" evidence="11"/>
<gene>
    <name evidence="18" type="primary">sacX</name>
    <name evidence="18" type="ORF">NCTC3438_01993</name>
</gene>
<feature type="domain" description="PTS EIIB type-1" evidence="16">
    <location>
        <begin position="4"/>
        <end position="87"/>
    </location>
</feature>
<keyword evidence="3" id="KW-1003">Cell membrane</keyword>
<feature type="transmembrane region" description="Helical" evidence="15">
    <location>
        <begin position="113"/>
        <end position="134"/>
    </location>
</feature>
<dbReference type="CDD" id="cd00212">
    <property type="entry name" value="PTS_IIB_glc"/>
    <property type="match status" value="1"/>
</dbReference>
<dbReference type="InterPro" id="IPR010973">
    <property type="entry name" value="PTS_IIBC_sucr"/>
</dbReference>
<comment type="function">
    <text evidence="12">The phosphoenolpyruvate-dependent sugar phosphotransferase system (sugar PTS), a major carbohydrate active transport system, catalyzes the phosphorylation of incoming sugar substrates concomitantly with their translocation across the cell membrane. This system is involved in sucrose transport.</text>
</comment>
<dbReference type="PROSITE" id="PS51103">
    <property type="entry name" value="PTS_EIIC_TYPE_1"/>
    <property type="match status" value="1"/>
</dbReference>
<evidence type="ECO:0000256" key="11">
    <source>
        <dbReference type="ARBA" id="ARBA00044053"/>
    </source>
</evidence>
<keyword evidence="9 15" id="KW-1133">Transmembrane helix</keyword>
<evidence type="ECO:0000256" key="10">
    <source>
        <dbReference type="ARBA" id="ARBA00023136"/>
    </source>
</evidence>
<dbReference type="Pfam" id="PF02378">
    <property type="entry name" value="PTS_EIIC"/>
    <property type="match status" value="1"/>
</dbReference>
<proteinExistence type="predicted"/>
<evidence type="ECO:0000256" key="15">
    <source>
        <dbReference type="SAM" id="Phobius"/>
    </source>
</evidence>
<dbReference type="SUPFAM" id="SSF55604">
    <property type="entry name" value="Glucose permease domain IIB"/>
    <property type="match status" value="1"/>
</dbReference>
<dbReference type="AlphaFoldDB" id="A0A3S4IDL3"/>
<accession>A0A3S4IDL3</accession>
<evidence type="ECO:0000256" key="7">
    <source>
        <dbReference type="ARBA" id="ARBA00022692"/>
    </source>
</evidence>
<evidence type="ECO:0000313" key="19">
    <source>
        <dbReference type="Proteomes" id="UP000268198"/>
    </source>
</evidence>
<dbReference type="Proteomes" id="UP000268198">
    <property type="component" value="Chromosome"/>
</dbReference>
<dbReference type="PROSITE" id="PS01035">
    <property type="entry name" value="PTS_EIIB_TYPE_1_CYS"/>
    <property type="match status" value="1"/>
</dbReference>
<evidence type="ECO:0000256" key="1">
    <source>
        <dbReference type="ARBA" id="ARBA00004651"/>
    </source>
</evidence>
<keyword evidence="6" id="KW-0598">Phosphotransferase system</keyword>
<dbReference type="EMBL" id="LR134167">
    <property type="protein sequence ID" value="VEB25126.1"/>
    <property type="molecule type" value="Genomic_DNA"/>
</dbReference>
<dbReference type="InterPro" id="IPR050558">
    <property type="entry name" value="PTS_Sugar-Specific_Components"/>
</dbReference>
<evidence type="ECO:0000259" key="16">
    <source>
        <dbReference type="PROSITE" id="PS51098"/>
    </source>
</evidence>
<evidence type="ECO:0000256" key="5">
    <source>
        <dbReference type="ARBA" id="ARBA00022679"/>
    </source>
</evidence>
<feature type="transmembrane region" description="Helical" evidence="15">
    <location>
        <begin position="172"/>
        <end position="190"/>
    </location>
</feature>
<keyword evidence="19" id="KW-1185">Reference proteome</keyword>
<evidence type="ECO:0000256" key="6">
    <source>
        <dbReference type="ARBA" id="ARBA00022683"/>
    </source>
</evidence>
<evidence type="ECO:0000256" key="3">
    <source>
        <dbReference type="ARBA" id="ARBA00022475"/>
    </source>
</evidence>
<dbReference type="InterPro" id="IPR001996">
    <property type="entry name" value="PTS_IIB_1"/>
</dbReference>
<evidence type="ECO:0000256" key="9">
    <source>
        <dbReference type="ARBA" id="ARBA00022989"/>
    </source>
</evidence>
<evidence type="ECO:0000256" key="13">
    <source>
        <dbReference type="ARBA" id="ARBA00048931"/>
    </source>
</evidence>
<dbReference type="InterPro" id="IPR036878">
    <property type="entry name" value="Glu_permease_IIB"/>
</dbReference>
<feature type="transmembrane region" description="Helical" evidence="15">
    <location>
        <begin position="318"/>
        <end position="338"/>
    </location>
</feature>
<evidence type="ECO:0000256" key="2">
    <source>
        <dbReference type="ARBA" id="ARBA00022448"/>
    </source>
</evidence>
<evidence type="ECO:0000313" key="18">
    <source>
        <dbReference type="EMBL" id="VEB25126.1"/>
    </source>
</evidence>
<feature type="transmembrane region" description="Helical" evidence="15">
    <location>
        <begin position="417"/>
        <end position="438"/>
    </location>
</feature>
<keyword evidence="7 15" id="KW-0812">Transmembrane</keyword>
<dbReference type="InterPro" id="IPR018113">
    <property type="entry name" value="PTrfase_EIIB_Cys"/>
</dbReference>
<dbReference type="Pfam" id="PF00367">
    <property type="entry name" value="PTS_EIIB"/>
    <property type="match status" value="1"/>
</dbReference>
<sequence>MNFPNVAKQVIDKLGGKDNISALAHCATRLRIVVKDEGKIDKEAIENIDGVKGQFAVSGQYQIIFGSGTVNKVHDEMAKQLNIGDMTKNEVARQASENNQGLIMRLVKGLADIFVPIIPAIVAGGLLMGIHSMLTAQGFFWDVPQALRDSGQPITGYSVVDRFSNLSDLVDFINTIANAPFVFLPVLLGFSATRKFGGNPFLGAALGMLLVHPALADGWNYALTAAQGKITHWNVFGLEIEKVGYQGTVIPTLISAWVLATLEKTFRKFVPSYLDNLITPMFSLFIAGLLAFTVIGPIGREAGDLITIGLTWLYDKLGFIGGGIFGTFYAPIVITGMHQTFIAVETQLLSNMSLSGGTFIFPIAAMSNIAQGAACLGVAFALKDPKVRGLAVPSGISALLGITEPAMFGVNLRYRQAFLAAMIGSGLSSAFIAFFNVKAQALGAAGFLGIPSIKPDSLAMYSVGMVISFAVAFTLSVILVKRAQTKA</sequence>
<keyword evidence="10 15" id="KW-0472">Membrane</keyword>
<dbReference type="GO" id="GO:0005886">
    <property type="term" value="C:plasma membrane"/>
    <property type="evidence" value="ECO:0007669"/>
    <property type="project" value="UniProtKB-SubCell"/>
</dbReference>
<feature type="active site" description="Phosphocysteine intermediate; for EIIB activity" evidence="14">
    <location>
        <position position="26"/>
    </location>
</feature>
<dbReference type="OrthoDB" id="92465at2"/>
<feature type="domain" description="PTS EIIC type-1" evidence="17">
    <location>
        <begin position="121"/>
        <end position="487"/>
    </location>
</feature>
<dbReference type="GO" id="GO:0090589">
    <property type="term" value="F:protein-phosphocysteine-trehalose phosphotransferase system transporter activity"/>
    <property type="evidence" value="ECO:0007669"/>
    <property type="project" value="TreeGrafter"/>
</dbReference>
<evidence type="ECO:0000256" key="12">
    <source>
        <dbReference type="ARBA" id="ARBA00045139"/>
    </source>
</evidence>
<reference evidence="18 19" key="1">
    <citation type="submission" date="2018-12" db="EMBL/GenBank/DDBJ databases">
        <authorList>
            <consortium name="Pathogen Informatics"/>
        </authorList>
    </citation>
    <scope>NUCLEOTIDE SEQUENCE [LARGE SCALE GENOMIC DNA]</scope>
    <source>
        <strain evidence="18 19">NCTC3438</strain>
    </source>
</reference>
<dbReference type="NCBIfam" id="TIGR00826">
    <property type="entry name" value="EIIB_glc"/>
    <property type="match status" value="1"/>
</dbReference>
<dbReference type="GO" id="GO:0009401">
    <property type="term" value="P:phosphoenolpyruvate-dependent sugar phosphotransferase system"/>
    <property type="evidence" value="ECO:0007669"/>
    <property type="project" value="UniProtKB-KW"/>
</dbReference>
<keyword evidence="4" id="KW-0762">Sugar transport</keyword>
<keyword evidence="5" id="KW-0808">Transferase</keyword>
<dbReference type="InterPro" id="IPR003352">
    <property type="entry name" value="PTS_EIIC"/>
</dbReference>
<dbReference type="PROSITE" id="PS51098">
    <property type="entry name" value="PTS_EIIB_TYPE_1"/>
    <property type="match status" value="1"/>
</dbReference>
<feature type="transmembrane region" description="Helical" evidence="15">
    <location>
        <begin position="202"/>
        <end position="223"/>
    </location>
</feature>
<feature type="transmembrane region" description="Helical" evidence="15">
    <location>
        <begin position="359"/>
        <end position="382"/>
    </location>
</feature>
<comment type="catalytic activity">
    <reaction evidence="13">
        <text>N(pros)-phospho-L-histidyl-[protein](out) + sucrose = sucrose 6(G)-phosphate(in) + L-histidyl-[protein]</text>
        <dbReference type="Rhea" id="RHEA:49236"/>
        <dbReference type="Rhea" id="RHEA-COMP:9745"/>
        <dbReference type="Rhea" id="RHEA-COMP:9746"/>
        <dbReference type="ChEBI" id="CHEBI:17992"/>
        <dbReference type="ChEBI" id="CHEBI:29979"/>
        <dbReference type="ChEBI" id="CHEBI:64837"/>
        <dbReference type="ChEBI" id="CHEBI:91002"/>
        <dbReference type="EC" id="2.7.1.211"/>
    </reaction>
</comment>
<name>A0A3S4IDL3_AVIVO</name>
<dbReference type="GO" id="GO:0015771">
    <property type="term" value="P:trehalose transport"/>
    <property type="evidence" value="ECO:0007669"/>
    <property type="project" value="TreeGrafter"/>
</dbReference>
<evidence type="ECO:0000259" key="17">
    <source>
        <dbReference type="PROSITE" id="PS51103"/>
    </source>
</evidence>
<feature type="transmembrane region" description="Helical" evidence="15">
    <location>
        <begin position="274"/>
        <end position="298"/>
    </location>
</feature>